<gene>
    <name evidence="2" type="ORF">D0869_12358</name>
</gene>
<proteinExistence type="predicted"/>
<comment type="caution">
    <text evidence="2">The sequence shown here is derived from an EMBL/GenBank/DDBJ whole genome shotgun (WGS) entry which is preliminary data.</text>
</comment>
<dbReference type="SUPFAM" id="SSF51197">
    <property type="entry name" value="Clavaminate synthase-like"/>
    <property type="match status" value="1"/>
</dbReference>
<dbReference type="EMBL" id="QWIJ01001468">
    <property type="protein sequence ID" value="RMX74676.1"/>
    <property type="molecule type" value="Genomic_DNA"/>
</dbReference>
<protein>
    <submittedName>
        <fullName evidence="2">Uncharacterized protein</fullName>
    </submittedName>
</protein>
<reference evidence="2 3" key="1">
    <citation type="journal article" date="2018" name="BMC Genomics">
        <title>Genomic evidence for intraspecific hybridization in a clonal and extremely halotolerant yeast.</title>
        <authorList>
            <person name="Gostincar C."/>
            <person name="Stajich J.E."/>
            <person name="Zupancic J."/>
            <person name="Zalar P."/>
            <person name="Gunde-Cimerman N."/>
        </authorList>
    </citation>
    <scope>NUCLEOTIDE SEQUENCE [LARGE SCALE GENOMIC DNA]</scope>
    <source>
        <strain evidence="2 3">EXF-6656</strain>
    </source>
</reference>
<organism evidence="2 3">
    <name type="scientific">Hortaea werneckii</name>
    <name type="common">Black yeast</name>
    <name type="synonym">Cladosporium werneckii</name>
    <dbReference type="NCBI Taxonomy" id="91943"/>
    <lineage>
        <taxon>Eukaryota</taxon>
        <taxon>Fungi</taxon>
        <taxon>Dikarya</taxon>
        <taxon>Ascomycota</taxon>
        <taxon>Pezizomycotina</taxon>
        <taxon>Dothideomycetes</taxon>
        <taxon>Dothideomycetidae</taxon>
        <taxon>Mycosphaerellales</taxon>
        <taxon>Teratosphaeriaceae</taxon>
        <taxon>Hortaea</taxon>
    </lineage>
</organism>
<sequence length="347" mass="39248">MYAQAHTTSQLPAPLSPMSKMYQQLTEEDIDHFMQHGWLKLSKCFTQEDADNKISNVWTRLGMSPTDKSTWHTERTNMPTHHTFKADKFAPKAWAAICDLLGGEEHIADYNRTWNDGLIVNLGTPEGEGKEVKPQDLPGWHVDGDFFVHYLDSPEQGLLVIPLFTDIEAGGGGTMICPAAIPKMARHLYEHPEGVSPRMTPRAQTPTFAHEDTLQWFCDVAKSMPDNAFVEATGKVGDVYLLHPLMLHSASHNKLRNVRIITNPPVSLKEPFVFDREDASQHSLVERKTLAALGEEKLTGWKIAGNRDRIVPERIRRQQRMREQELERLKAEKMPEQDGPIQVASEA</sequence>
<evidence type="ECO:0000313" key="3">
    <source>
        <dbReference type="Proteomes" id="UP000281245"/>
    </source>
</evidence>
<accession>A0A3M6W8R1</accession>
<dbReference type="OrthoDB" id="4664297at2759"/>
<dbReference type="AlphaFoldDB" id="A0A3M6W8R1"/>
<evidence type="ECO:0000256" key="1">
    <source>
        <dbReference type="SAM" id="MobiDB-lite"/>
    </source>
</evidence>
<feature type="region of interest" description="Disordered" evidence="1">
    <location>
        <begin position="319"/>
        <end position="347"/>
    </location>
</feature>
<evidence type="ECO:0000313" key="2">
    <source>
        <dbReference type="EMBL" id="RMX74676.1"/>
    </source>
</evidence>
<dbReference type="Gene3D" id="2.60.120.620">
    <property type="entry name" value="q2cbj1_9rhob like domain"/>
    <property type="match status" value="1"/>
</dbReference>
<name>A0A3M6W8R1_HORWE</name>
<dbReference type="Proteomes" id="UP000281245">
    <property type="component" value="Unassembled WGS sequence"/>
</dbReference>
<feature type="compositionally biased region" description="Basic and acidic residues" evidence="1">
    <location>
        <begin position="319"/>
        <end position="336"/>
    </location>
</feature>